<keyword evidence="1" id="KW-0378">Hydrolase</keyword>
<evidence type="ECO:0000259" key="3">
    <source>
        <dbReference type="PROSITE" id="PS50885"/>
    </source>
</evidence>
<protein>
    <submittedName>
        <fullName evidence="4">HAMP domain-containing protein</fullName>
    </submittedName>
</protein>
<dbReference type="Gene3D" id="3.60.40.10">
    <property type="entry name" value="PPM-type phosphatase domain"/>
    <property type="match status" value="1"/>
</dbReference>
<dbReference type="GO" id="GO:0016791">
    <property type="term" value="F:phosphatase activity"/>
    <property type="evidence" value="ECO:0007669"/>
    <property type="project" value="TreeGrafter"/>
</dbReference>
<proteinExistence type="predicted"/>
<dbReference type="GO" id="GO:0007165">
    <property type="term" value="P:signal transduction"/>
    <property type="evidence" value="ECO:0007669"/>
    <property type="project" value="InterPro"/>
</dbReference>
<evidence type="ECO:0000256" key="2">
    <source>
        <dbReference type="SAM" id="Phobius"/>
    </source>
</evidence>
<dbReference type="SMART" id="SM00304">
    <property type="entry name" value="HAMP"/>
    <property type="match status" value="1"/>
</dbReference>
<feature type="transmembrane region" description="Helical" evidence="2">
    <location>
        <begin position="244"/>
        <end position="265"/>
    </location>
</feature>
<dbReference type="InterPro" id="IPR036457">
    <property type="entry name" value="PPM-type-like_dom_sf"/>
</dbReference>
<evidence type="ECO:0000313" key="5">
    <source>
        <dbReference type="Proteomes" id="UP000183994"/>
    </source>
</evidence>
<dbReference type="EMBL" id="FQZU01000019">
    <property type="protein sequence ID" value="SHK18080.1"/>
    <property type="molecule type" value="Genomic_DNA"/>
</dbReference>
<dbReference type="GO" id="GO:0016020">
    <property type="term" value="C:membrane"/>
    <property type="evidence" value="ECO:0007669"/>
    <property type="project" value="InterPro"/>
</dbReference>
<dbReference type="InterPro" id="IPR003660">
    <property type="entry name" value="HAMP_dom"/>
</dbReference>
<feature type="transmembrane region" description="Helical" evidence="2">
    <location>
        <begin position="149"/>
        <end position="170"/>
    </location>
</feature>
<reference evidence="5" key="1">
    <citation type="submission" date="2016-11" db="EMBL/GenBank/DDBJ databases">
        <authorList>
            <person name="Varghese N."/>
            <person name="Submissions S."/>
        </authorList>
    </citation>
    <scope>NUCLEOTIDE SEQUENCE [LARGE SCALE GENOMIC DNA]</scope>
    <source>
        <strain evidence="5">DSM 16219</strain>
    </source>
</reference>
<keyword evidence="2" id="KW-0812">Transmembrane</keyword>
<feature type="transmembrane region" description="Helical" evidence="2">
    <location>
        <begin position="60"/>
        <end position="79"/>
    </location>
</feature>
<feature type="transmembrane region" description="Helical" evidence="2">
    <location>
        <begin position="114"/>
        <end position="137"/>
    </location>
</feature>
<feature type="transmembrane region" description="Helical" evidence="2">
    <location>
        <begin position="30"/>
        <end position="48"/>
    </location>
</feature>
<gene>
    <name evidence="4" type="ORF">SAMN02745216_03040</name>
</gene>
<feature type="transmembrane region" description="Helical" evidence="2">
    <location>
        <begin position="205"/>
        <end position="224"/>
    </location>
</feature>
<evidence type="ECO:0000256" key="1">
    <source>
        <dbReference type="ARBA" id="ARBA00022801"/>
    </source>
</evidence>
<keyword evidence="2" id="KW-1133">Transmembrane helix</keyword>
<feature type="domain" description="HAMP" evidence="3">
    <location>
        <begin position="266"/>
        <end position="318"/>
    </location>
</feature>
<keyword evidence="5" id="KW-1185">Reference proteome</keyword>
<dbReference type="Pfam" id="PF07228">
    <property type="entry name" value="SpoIIE"/>
    <property type="match status" value="1"/>
</dbReference>
<dbReference type="PANTHER" id="PTHR43156:SF2">
    <property type="entry name" value="STAGE II SPORULATION PROTEIN E"/>
    <property type="match status" value="1"/>
</dbReference>
<keyword evidence="2" id="KW-0472">Membrane</keyword>
<dbReference type="InterPro" id="IPR001932">
    <property type="entry name" value="PPM-type_phosphatase-like_dom"/>
</dbReference>
<dbReference type="SMART" id="SM00331">
    <property type="entry name" value="PP2C_SIG"/>
    <property type="match status" value="1"/>
</dbReference>
<dbReference type="STRING" id="1121393.SAMN02745216_03040"/>
<dbReference type="Pfam" id="PF00672">
    <property type="entry name" value="HAMP"/>
    <property type="match status" value="1"/>
</dbReference>
<dbReference type="InterPro" id="IPR052016">
    <property type="entry name" value="Bact_Sigma-Reg"/>
</dbReference>
<sequence>MKDLGKTQNNQGEAESFSKMFLLKSFRRRTVGGNFVGMALCILYFVFFDSITVADNLSGIFYGSAGIFLLQILITGLAVRRWFRDVVAYMDVLNGRMQEAPGIKEIAKRKVINLPYLSALATIWNWLAASLVFPIMIPFLENISGDPRLPYRMFIGILFSGVITTSLIFFNMELFSRELWPKLFPNDKITGVKGAWRMTMGTRMIISLVVTGVLPFLMLSVVVYNKTRLMLAQDPESLLNSQLAVISFLLVGCTIATIIVARMAARSIVVPLSNLERAIRKVEGGDYNVRAPLVSNDELGIVSESFNNMIGVLRDKERMKVMELEMEQGRKIQQDFLPKDIPGVSGWEIDADFHPARQVAGDFYDVFKLPGGGVAFVIADVCDKGVGSALFMALFRSLLRVYTLQLGDDCQDSHDYETHVQSALYAVSHTNDYIASVHGEQGMFATVFLGVLDPAGGKLDYVNAGHEPPILARNNGSREFLNPTGPAAGLREGIEFGHGSVAMEAGDLLFGYTDGVLDARSPKGEAFSRKRILSLVEGAQDSAHGLVLSMDKALFEHMAEEPQFDDITMICLRRKA</sequence>
<dbReference type="Proteomes" id="UP000183994">
    <property type="component" value="Unassembled WGS sequence"/>
</dbReference>
<dbReference type="SUPFAM" id="SSF81606">
    <property type="entry name" value="PP2C-like"/>
    <property type="match status" value="1"/>
</dbReference>
<name>A0A1M6QD84_9BACT</name>
<dbReference type="SUPFAM" id="SSF158472">
    <property type="entry name" value="HAMP domain-like"/>
    <property type="match status" value="1"/>
</dbReference>
<dbReference type="Gene3D" id="6.10.340.10">
    <property type="match status" value="1"/>
</dbReference>
<organism evidence="4 5">
    <name type="scientific">Desulfatibacillum alkenivorans DSM 16219</name>
    <dbReference type="NCBI Taxonomy" id="1121393"/>
    <lineage>
        <taxon>Bacteria</taxon>
        <taxon>Pseudomonadati</taxon>
        <taxon>Thermodesulfobacteriota</taxon>
        <taxon>Desulfobacteria</taxon>
        <taxon>Desulfobacterales</taxon>
        <taxon>Desulfatibacillaceae</taxon>
        <taxon>Desulfatibacillum</taxon>
    </lineage>
</organism>
<accession>A0A1M6QD84</accession>
<dbReference type="AlphaFoldDB" id="A0A1M6QD84"/>
<dbReference type="PROSITE" id="PS50885">
    <property type="entry name" value="HAMP"/>
    <property type="match status" value="1"/>
</dbReference>
<dbReference type="CDD" id="cd06225">
    <property type="entry name" value="HAMP"/>
    <property type="match status" value="1"/>
</dbReference>
<evidence type="ECO:0000313" key="4">
    <source>
        <dbReference type="EMBL" id="SHK18080.1"/>
    </source>
</evidence>
<dbReference type="PANTHER" id="PTHR43156">
    <property type="entry name" value="STAGE II SPORULATION PROTEIN E-RELATED"/>
    <property type="match status" value="1"/>
</dbReference>